<organism evidence="8 9">
    <name type="scientific">Penicillium brasilianum</name>
    <dbReference type="NCBI Taxonomy" id="104259"/>
    <lineage>
        <taxon>Eukaryota</taxon>
        <taxon>Fungi</taxon>
        <taxon>Dikarya</taxon>
        <taxon>Ascomycota</taxon>
        <taxon>Pezizomycotina</taxon>
        <taxon>Eurotiomycetes</taxon>
        <taxon>Eurotiomycetidae</taxon>
        <taxon>Eurotiales</taxon>
        <taxon>Aspergillaceae</taxon>
        <taxon>Penicillium</taxon>
    </lineage>
</organism>
<proteinExistence type="inferred from homology"/>
<feature type="transmembrane region" description="Helical" evidence="6">
    <location>
        <begin position="202"/>
        <end position="221"/>
    </location>
</feature>
<dbReference type="EMBL" id="LJBN01000195">
    <property type="protein sequence ID" value="OOQ83521.1"/>
    <property type="molecule type" value="Genomic_DNA"/>
</dbReference>
<evidence type="ECO:0000256" key="6">
    <source>
        <dbReference type="SAM" id="Phobius"/>
    </source>
</evidence>
<feature type="transmembrane region" description="Helical" evidence="6">
    <location>
        <begin position="241"/>
        <end position="263"/>
    </location>
</feature>
<evidence type="ECO:0000256" key="5">
    <source>
        <dbReference type="ARBA" id="ARBA00038359"/>
    </source>
</evidence>
<feature type="transmembrane region" description="Helical" evidence="6">
    <location>
        <begin position="44"/>
        <end position="64"/>
    </location>
</feature>
<name>A0A1S9RDT9_PENBI</name>
<feature type="transmembrane region" description="Helical" evidence="6">
    <location>
        <begin position="121"/>
        <end position="142"/>
    </location>
</feature>
<dbReference type="PANTHER" id="PTHR33048">
    <property type="entry name" value="PTH11-LIKE INTEGRAL MEMBRANE PROTEIN (AFU_ORTHOLOGUE AFUA_5G11245)"/>
    <property type="match status" value="1"/>
</dbReference>
<dbReference type="InterPro" id="IPR049326">
    <property type="entry name" value="Rhodopsin_dom_fungi"/>
</dbReference>
<keyword evidence="2 6" id="KW-0812">Transmembrane</keyword>
<evidence type="ECO:0000313" key="9">
    <source>
        <dbReference type="Proteomes" id="UP000190744"/>
    </source>
</evidence>
<evidence type="ECO:0000256" key="1">
    <source>
        <dbReference type="ARBA" id="ARBA00004141"/>
    </source>
</evidence>
<feature type="transmembrane region" description="Helical" evidence="6">
    <location>
        <begin position="84"/>
        <end position="109"/>
    </location>
</feature>
<dbReference type="GO" id="GO:0016020">
    <property type="term" value="C:membrane"/>
    <property type="evidence" value="ECO:0007669"/>
    <property type="project" value="UniProtKB-SubCell"/>
</dbReference>
<feature type="transmembrane region" description="Helical" evidence="6">
    <location>
        <begin position="381"/>
        <end position="397"/>
    </location>
</feature>
<reference evidence="9" key="1">
    <citation type="submission" date="2015-09" db="EMBL/GenBank/DDBJ databases">
        <authorList>
            <person name="Fill T.P."/>
            <person name="Baretta J.F."/>
            <person name="de Almeida L.G."/>
            <person name="Rocha M."/>
            <person name="de Souza D.H."/>
            <person name="Malavazi I."/>
            <person name="Cerdeira L.T."/>
            <person name="Hong H."/>
            <person name="Samborskyy M."/>
            <person name="de Vasconcelos A.T."/>
            <person name="Leadlay P."/>
            <person name="Rodrigues-Filho E."/>
        </authorList>
    </citation>
    <scope>NUCLEOTIDE SEQUENCE [LARGE SCALE GENOMIC DNA]</scope>
    <source>
        <strain evidence="9">LaBioMMi 136</strain>
    </source>
</reference>
<feature type="domain" description="Rhodopsin" evidence="7">
    <location>
        <begin position="27"/>
        <end position="264"/>
    </location>
</feature>
<feature type="transmembrane region" description="Helical" evidence="6">
    <location>
        <begin position="171"/>
        <end position="190"/>
    </location>
</feature>
<dbReference type="Proteomes" id="UP000190744">
    <property type="component" value="Unassembled WGS sequence"/>
</dbReference>
<sequence>MAVSPNGVQLSIWMAVFTFITSVVIALRIWAIHLTRKSLQLHDYFVIVAHTSSCAMVGLNYWAVCNGLGGHTATLSKKELDVQFKMIVGVSMTWLVGTVCCKLSILSLYTSLFCTFRSVRILVWVVGSLVVGYFITFLPLFLTQCHPVSYQWHPVPGGGCRSLSIQEIASITLNIFLDSTIALLPIPAIWKLRMSLRNKLTIAVMFGMGLIVVAVMIWRLVITLNPETAADFVYGLYKIGLVSFLELWLSTIIVSLPVLAPLFRHYVEPLLSRKRPSAGQLQEAQHTIGSDPPKKRFGPNYSYSDIEMGRGNYSAQVKTGMSSSQTDGDDTVGLVNDMQPNAIAMRREVVVQEGREHDDLLLVPFPSLLSALSQSVSMESYYIHLAYPLVCLFRFFTRTPSQTIMGIAISILEIILCIVWCVKFKRLVKTLLGRDCVPVDPGHEREALRARQNRHIGAFMKRSRALKDRLNAHILKEEAFIKFIHSTRECAREVDAAISVRLRAILDEWDSIILEIGEVEAECDAYGSELEAI</sequence>
<accession>A0A1S9RDT9</accession>
<evidence type="ECO:0000259" key="7">
    <source>
        <dbReference type="Pfam" id="PF20684"/>
    </source>
</evidence>
<feature type="transmembrane region" description="Helical" evidence="6">
    <location>
        <begin position="403"/>
        <end position="422"/>
    </location>
</feature>
<keyword evidence="4 6" id="KW-0472">Membrane</keyword>
<evidence type="ECO:0000256" key="3">
    <source>
        <dbReference type="ARBA" id="ARBA00022989"/>
    </source>
</evidence>
<protein>
    <recommendedName>
        <fullName evidence="7">Rhodopsin domain-containing protein</fullName>
    </recommendedName>
</protein>
<dbReference type="AlphaFoldDB" id="A0A1S9RDT9"/>
<comment type="similarity">
    <text evidence="5">Belongs to the SAT4 family.</text>
</comment>
<evidence type="ECO:0000256" key="2">
    <source>
        <dbReference type="ARBA" id="ARBA00022692"/>
    </source>
</evidence>
<dbReference type="PANTHER" id="PTHR33048:SF47">
    <property type="entry name" value="INTEGRAL MEMBRANE PROTEIN-RELATED"/>
    <property type="match status" value="1"/>
</dbReference>
<evidence type="ECO:0000313" key="8">
    <source>
        <dbReference type="EMBL" id="OOQ83521.1"/>
    </source>
</evidence>
<gene>
    <name evidence="8" type="ORF">PEBR_34442</name>
</gene>
<evidence type="ECO:0000256" key="4">
    <source>
        <dbReference type="ARBA" id="ARBA00023136"/>
    </source>
</evidence>
<dbReference type="Pfam" id="PF20684">
    <property type="entry name" value="Fung_rhodopsin"/>
    <property type="match status" value="1"/>
</dbReference>
<comment type="caution">
    <text evidence="8">The sequence shown here is derived from an EMBL/GenBank/DDBJ whole genome shotgun (WGS) entry which is preliminary data.</text>
</comment>
<feature type="transmembrane region" description="Helical" evidence="6">
    <location>
        <begin position="12"/>
        <end position="32"/>
    </location>
</feature>
<keyword evidence="3 6" id="KW-1133">Transmembrane helix</keyword>
<comment type="subcellular location">
    <subcellularLocation>
        <location evidence="1">Membrane</location>
        <topology evidence="1">Multi-pass membrane protein</topology>
    </subcellularLocation>
</comment>
<dbReference type="InterPro" id="IPR052337">
    <property type="entry name" value="SAT4-like"/>
</dbReference>